<keyword evidence="9 10" id="KW-0961">Cell wall biogenesis/degradation</keyword>
<comment type="subcellular location">
    <subcellularLocation>
        <location evidence="1 10">Cytoplasm</location>
    </subcellularLocation>
</comment>
<dbReference type="GO" id="GO:0046872">
    <property type="term" value="F:metal ion binding"/>
    <property type="evidence" value="ECO:0007669"/>
    <property type="project" value="UniProtKB-KW"/>
</dbReference>
<proteinExistence type="inferred from homology"/>
<dbReference type="Pfam" id="PF01820">
    <property type="entry name" value="Dala_Dala_lig_N"/>
    <property type="match status" value="1"/>
</dbReference>
<dbReference type="GO" id="GO:0005524">
    <property type="term" value="F:ATP binding"/>
    <property type="evidence" value="ECO:0007669"/>
    <property type="project" value="UniProtKB-UniRule"/>
</dbReference>
<name>A0A1F7J3P8_9BACT</name>
<evidence type="ECO:0000256" key="12">
    <source>
        <dbReference type="PROSITE-ProRule" id="PRU00409"/>
    </source>
</evidence>
<dbReference type="GO" id="GO:0009252">
    <property type="term" value="P:peptidoglycan biosynthetic process"/>
    <property type="evidence" value="ECO:0007669"/>
    <property type="project" value="UniProtKB-UniRule"/>
</dbReference>
<evidence type="ECO:0000256" key="5">
    <source>
        <dbReference type="ARBA" id="ARBA00022741"/>
    </source>
</evidence>
<dbReference type="InterPro" id="IPR013815">
    <property type="entry name" value="ATP_grasp_subdomain_1"/>
</dbReference>
<comment type="similarity">
    <text evidence="2 10">Belongs to the D-alanine--D-alanine ligase family.</text>
</comment>
<evidence type="ECO:0000256" key="7">
    <source>
        <dbReference type="ARBA" id="ARBA00022960"/>
    </source>
</evidence>
<evidence type="ECO:0000256" key="8">
    <source>
        <dbReference type="ARBA" id="ARBA00022984"/>
    </source>
</evidence>
<dbReference type="PIRSF" id="PIRSF039102">
    <property type="entry name" value="Ddl/VanB"/>
    <property type="match status" value="1"/>
</dbReference>
<dbReference type="AlphaFoldDB" id="A0A1F7J3P8"/>
<dbReference type="InterPro" id="IPR005905">
    <property type="entry name" value="D_ala_D_ala"/>
</dbReference>
<keyword evidence="8 10" id="KW-0573">Peptidoglycan synthesis</keyword>
<dbReference type="SUPFAM" id="SSF56059">
    <property type="entry name" value="Glutathione synthetase ATP-binding domain-like"/>
    <property type="match status" value="1"/>
</dbReference>
<organism evidence="15 16">
    <name type="scientific">Candidatus Roizmanbacteria bacterium RIFCSPLOWO2_01_FULL_40_42</name>
    <dbReference type="NCBI Taxonomy" id="1802066"/>
    <lineage>
        <taxon>Bacteria</taxon>
        <taxon>Candidatus Roizmaniibacteriota</taxon>
    </lineage>
</organism>
<keyword evidence="7 10" id="KW-0133">Cell shape</keyword>
<feature type="region of interest" description="Disordered" evidence="13">
    <location>
        <begin position="1"/>
        <end position="20"/>
    </location>
</feature>
<feature type="binding site" evidence="11">
    <location>
        <position position="282"/>
    </location>
    <ligand>
        <name>Mg(2+)</name>
        <dbReference type="ChEBI" id="CHEBI:18420"/>
        <label>1</label>
    </ligand>
</feature>
<dbReference type="InterPro" id="IPR011127">
    <property type="entry name" value="Dala_Dala_lig_N"/>
</dbReference>
<evidence type="ECO:0000313" key="16">
    <source>
        <dbReference type="Proteomes" id="UP000178558"/>
    </source>
</evidence>
<dbReference type="NCBIfam" id="NF002378">
    <property type="entry name" value="PRK01372.1"/>
    <property type="match status" value="1"/>
</dbReference>
<comment type="function">
    <text evidence="10">Cell wall formation.</text>
</comment>
<evidence type="ECO:0000256" key="11">
    <source>
        <dbReference type="PIRSR" id="PIRSR039102-3"/>
    </source>
</evidence>
<evidence type="ECO:0000256" key="9">
    <source>
        <dbReference type="ARBA" id="ARBA00023316"/>
    </source>
</evidence>
<comment type="cofactor">
    <cofactor evidence="11">
        <name>Mg(2+)</name>
        <dbReference type="ChEBI" id="CHEBI:18420"/>
    </cofactor>
    <cofactor evidence="11">
        <name>Mn(2+)</name>
        <dbReference type="ChEBI" id="CHEBI:29035"/>
    </cofactor>
    <text evidence="11">Binds 2 magnesium or manganese ions per subunit.</text>
</comment>
<keyword evidence="5 12" id="KW-0547">Nucleotide-binding</keyword>
<dbReference type="EC" id="6.3.2.4" evidence="10"/>
<accession>A0A1F7J3P8</accession>
<dbReference type="HAMAP" id="MF_00047">
    <property type="entry name" value="Dala_Dala_lig"/>
    <property type="match status" value="1"/>
</dbReference>
<evidence type="ECO:0000313" key="15">
    <source>
        <dbReference type="EMBL" id="OGK50252.1"/>
    </source>
</evidence>
<keyword evidence="11" id="KW-0464">Manganese</keyword>
<dbReference type="GO" id="GO:0005737">
    <property type="term" value="C:cytoplasm"/>
    <property type="evidence" value="ECO:0007669"/>
    <property type="project" value="UniProtKB-SubCell"/>
</dbReference>
<keyword evidence="3 10" id="KW-0963">Cytoplasm</keyword>
<dbReference type="InterPro" id="IPR011761">
    <property type="entry name" value="ATP-grasp"/>
</dbReference>
<evidence type="ECO:0000256" key="10">
    <source>
        <dbReference type="HAMAP-Rule" id="MF_00047"/>
    </source>
</evidence>
<evidence type="ECO:0000256" key="2">
    <source>
        <dbReference type="ARBA" id="ARBA00010871"/>
    </source>
</evidence>
<comment type="caution">
    <text evidence="15">The sequence shown here is derived from an EMBL/GenBank/DDBJ whole genome shotgun (WGS) entry which is preliminary data.</text>
</comment>
<dbReference type="Gene3D" id="3.30.470.20">
    <property type="entry name" value="ATP-grasp fold, B domain"/>
    <property type="match status" value="1"/>
</dbReference>
<feature type="binding site" evidence="11">
    <location>
        <position position="297"/>
    </location>
    <ligand>
        <name>Mg(2+)</name>
        <dbReference type="ChEBI" id="CHEBI:18420"/>
        <label>2</label>
    </ligand>
</feature>
<dbReference type="GO" id="GO:0008360">
    <property type="term" value="P:regulation of cell shape"/>
    <property type="evidence" value="ECO:0007669"/>
    <property type="project" value="UniProtKB-KW"/>
</dbReference>
<dbReference type="SUPFAM" id="SSF52440">
    <property type="entry name" value="PreATP-grasp domain"/>
    <property type="match status" value="1"/>
</dbReference>
<dbReference type="Gene3D" id="3.30.1490.20">
    <property type="entry name" value="ATP-grasp fold, A domain"/>
    <property type="match status" value="1"/>
</dbReference>
<reference evidence="15 16" key="1">
    <citation type="journal article" date="2016" name="Nat. Commun.">
        <title>Thousands of microbial genomes shed light on interconnected biogeochemical processes in an aquifer system.</title>
        <authorList>
            <person name="Anantharaman K."/>
            <person name="Brown C.T."/>
            <person name="Hug L.A."/>
            <person name="Sharon I."/>
            <person name="Castelle C.J."/>
            <person name="Probst A.J."/>
            <person name="Thomas B.C."/>
            <person name="Singh A."/>
            <person name="Wilkins M.J."/>
            <person name="Karaoz U."/>
            <person name="Brodie E.L."/>
            <person name="Williams K.H."/>
            <person name="Hubbard S.S."/>
            <person name="Banfield J.F."/>
        </authorList>
    </citation>
    <scope>NUCLEOTIDE SEQUENCE [LARGE SCALE GENOMIC DNA]</scope>
</reference>
<keyword evidence="6 12" id="KW-0067">ATP-binding</keyword>
<keyword evidence="11" id="KW-0460">Magnesium</keyword>
<dbReference type="Pfam" id="PF07478">
    <property type="entry name" value="Dala_Dala_lig_C"/>
    <property type="match status" value="1"/>
</dbReference>
<comment type="pathway">
    <text evidence="10">Cell wall biogenesis; peptidoglycan biosynthesis.</text>
</comment>
<dbReference type="PROSITE" id="PS00843">
    <property type="entry name" value="DALA_DALA_LIGASE_1"/>
    <property type="match status" value="1"/>
</dbReference>
<dbReference type="GO" id="GO:0071555">
    <property type="term" value="P:cell wall organization"/>
    <property type="evidence" value="ECO:0007669"/>
    <property type="project" value="UniProtKB-KW"/>
</dbReference>
<dbReference type="Proteomes" id="UP000178558">
    <property type="component" value="Unassembled WGS sequence"/>
</dbReference>
<protein>
    <recommendedName>
        <fullName evidence="10">D-alanine--D-alanine ligase</fullName>
        <ecNumber evidence="10">6.3.2.4</ecNumber>
    </recommendedName>
    <alternativeName>
        <fullName evidence="10">D-Ala-D-Ala ligase</fullName>
    </alternativeName>
    <alternativeName>
        <fullName evidence="10">D-alanylalanine synthetase</fullName>
    </alternativeName>
</protein>
<evidence type="ECO:0000256" key="13">
    <source>
        <dbReference type="SAM" id="MobiDB-lite"/>
    </source>
</evidence>
<dbReference type="Gene3D" id="3.40.50.20">
    <property type="match status" value="1"/>
</dbReference>
<sequence length="360" mass="40049">MRSRSELPGPNPYDEGMRLSPERRKDLPITVLYGGISSERPGSIRSSQTVADLLTRSGYSHVQRVDITPESVLSLANRDAIGVAFMTLHGGFGEDGTLQGLLEMLDIPYTGCGVAASAISADKVLFSRFVRALGYKSAGQIVVNNAQELEGMTMEYPKVIKPATQGCSYGVFFVKDRKELLHRADFTQQFSDRMVVEDYVDGRELTVGIFEDSRLGKPRILPITENILAREILDYETKYPGGEHLYQVVLPAQIDPSVQEEIETTCVDIFKQLDCRGYVRMDLRLTKDGDIYIIENNTSPGMLNLEESDFPKMLKAGGVEPSEFVDLMVEAALLHHQNKRDSAPPSSTEMLEYLGLKPNE</sequence>
<feature type="binding site" evidence="11">
    <location>
        <position position="295"/>
    </location>
    <ligand>
        <name>Mg(2+)</name>
        <dbReference type="ChEBI" id="CHEBI:18420"/>
        <label>1</label>
    </ligand>
</feature>
<keyword evidence="4 10" id="KW-0436">Ligase</keyword>
<gene>
    <name evidence="10" type="primary">ddl</name>
    <name evidence="15" type="ORF">A3B50_00530</name>
</gene>
<dbReference type="InterPro" id="IPR011095">
    <property type="entry name" value="Dala_Dala_lig_C"/>
</dbReference>
<evidence type="ECO:0000256" key="6">
    <source>
        <dbReference type="ARBA" id="ARBA00022840"/>
    </source>
</evidence>
<dbReference type="UniPathway" id="UPA00219"/>
<dbReference type="PANTHER" id="PTHR23132:SF23">
    <property type="entry name" value="D-ALANINE--D-ALANINE LIGASE B"/>
    <property type="match status" value="1"/>
</dbReference>
<dbReference type="InterPro" id="IPR016185">
    <property type="entry name" value="PreATP-grasp_dom_sf"/>
</dbReference>
<dbReference type="PROSITE" id="PS50975">
    <property type="entry name" value="ATP_GRASP"/>
    <property type="match status" value="1"/>
</dbReference>
<evidence type="ECO:0000256" key="3">
    <source>
        <dbReference type="ARBA" id="ARBA00022490"/>
    </source>
</evidence>
<dbReference type="InterPro" id="IPR000291">
    <property type="entry name" value="D-Ala_lig_Van_CS"/>
</dbReference>
<feature type="domain" description="ATP-grasp" evidence="14">
    <location>
        <begin position="127"/>
        <end position="330"/>
    </location>
</feature>
<evidence type="ECO:0000259" key="14">
    <source>
        <dbReference type="PROSITE" id="PS50975"/>
    </source>
</evidence>
<feature type="binding site" evidence="11">
    <location>
        <position position="295"/>
    </location>
    <ligand>
        <name>Mg(2+)</name>
        <dbReference type="ChEBI" id="CHEBI:18420"/>
        <label>2</label>
    </ligand>
</feature>
<dbReference type="EMBL" id="MGAQ01000020">
    <property type="protein sequence ID" value="OGK50252.1"/>
    <property type="molecule type" value="Genomic_DNA"/>
</dbReference>
<evidence type="ECO:0000256" key="4">
    <source>
        <dbReference type="ARBA" id="ARBA00022598"/>
    </source>
</evidence>
<keyword evidence="11" id="KW-0479">Metal-binding</keyword>
<evidence type="ECO:0000256" key="1">
    <source>
        <dbReference type="ARBA" id="ARBA00004496"/>
    </source>
</evidence>
<comment type="catalytic activity">
    <reaction evidence="10">
        <text>2 D-alanine + ATP = D-alanyl-D-alanine + ADP + phosphate + H(+)</text>
        <dbReference type="Rhea" id="RHEA:11224"/>
        <dbReference type="ChEBI" id="CHEBI:15378"/>
        <dbReference type="ChEBI" id="CHEBI:30616"/>
        <dbReference type="ChEBI" id="CHEBI:43474"/>
        <dbReference type="ChEBI" id="CHEBI:57416"/>
        <dbReference type="ChEBI" id="CHEBI:57822"/>
        <dbReference type="ChEBI" id="CHEBI:456216"/>
        <dbReference type="EC" id="6.3.2.4"/>
    </reaction>
</comment>
<dbReference type="GO" id="GO:0008716">
    <property type="term" value="F:D-alanine-D-alanine ligase activity"/>
    <property type="evidence" value="ECO:0007669"/>
    <property type="project" value="UniProtKB-UniRule"/>
</dbReference>
<dbReference type="PANTHER" id="PTHR23132">
    <property type="entry name" value="D-ALANINE--D-ALANINE LIGASE"/>
    <property type="match status" value="1"/>
</dbReference>